<keyword evidence="2" id="KW-1185">Reference proteome</keyword>
<dbReference type="Proteomes" id="UP000663879">
    <property type="component" value="Unassembled WGS sequence"/>
</dbReference>
<organism evidence="1 2">
    <name type="scientific">Brachionus calyciflorus</name>
    <dbReference type="NCBI Taxonomy" id="104777"/>
    <lineage>
        <taxon>Eukaryota</taxon>
        <taxon>Metazoa</taxon>
        <taxon>Spiralia</taxon>
        <taxon>Gnathifera</taxon>
        <taxon>Rotifera</taxon>
        <taxon>Eurotatoria</taxon>
        <taxon>Monogononta</taxon>
        <taxon>Pseudotrocha</taxon>
        <taxon>Ploima</taxon>
        <taxon>Brachionidae</taxon>
        <taxon>Brachionus</taxon>
    </lineage>
</organism>
<sequence length="82" mass="9848">MASYDHHNMAPANSHMHPHRYGMHGYGQSFDHYNMAPANSHMHPRRYGLHDYAQRNDYYNGHRFKKINNNFNLFNHLKFSMV</sequence>
<evidence type="ECO:0000313" key="2">
    <source>
        <dbReference type="Proteomes" id="UP000663879"/>
    </source>
</evidence>
<accession>A0A814BZU2</accession>
<name>A0A814BZU2_9BILA</name>
<dbReference type="EMBL" id="CAJNOC010002468">
    <property type="protein sequence ID" value="CAF0934935.1"/>
    <property type="molecule type" value="Genomic_DNA"/>
</dbReference>
<evidence type="ECO:0000313" key="1">
    <source>
        <dbReference type="EMBL" id="CAF0934935.1"/>
    </source>
</evidence>
<comment type="caution">
    <text evidence="1">The sequence shown here is derived from an EMBL/GenBank/DDBJ whole genome shotgun (WGS) entry which is preliminary data.</text>
</comment>
<proteinExistence type="predicted"/>
<gene>
    <name evidence="1" type="ORF">OXX778_LOCUS13113</name>
</gene>
<protein>
    <submittedName>
        <fullName evidence="1">Uncharacterized protein</fullName>
    </submittedName>
</protein>
<dbReference type="AlphaFoldDB" id="A0A814BZU2"/>
<reference evidence="1" key="1">
    <citation type="submission" date="2021-02" db="EMBL/GenBank/DDBJ databases">
        <authorList>
            <person name="Nowell W R."/>
        </authorList>
    </citation>
    <scope>NUCLEOTIDE SEQUENCE</scope>
    <source>
        <strain evidence="1">Ploen Becks lab</strain>
    </source>
</reference>